<name>X1QUB2_9ZZZZ</name>
<reference evidence="1" key="1">
    <citation type="journal article" date="2014" name="Front. Microbiol.">
        <title>High frequency of phylogenetically diverse reductive dehalogenase-homologous genes in deep subseafloor sedimentary metagenomes.</title>
        <authorList>
            <person name="Kawai M."/>
            <person name="Futagami T."/>
            <person name="Toyoda A."/>
            <person name="Takaki Y."/>
            <person name="Nishi S."/>
            <person name="Hori S."/>
            <person name="Arai W."/>
            <person name="Tsubouchi T."/>
            <person name="Morono Y."/>
            <person name="Uchiyama I."/>
            <person name="Ito T."/>
            <person name="Fujiyama A."/>
            <person name="Inagaki F."/>
            <person name="Takami H."/>
        </authorList>
    </citation>
    <scope>NUCLEOTIDE SEQUENCE</scope>
    <source>
        <strain evidence="1">Expedition CK06-06</strain>
    </source>
</reference>
<proteinExistence type="predicted"/>
<dbReference type="AlphaFoldDB" id="X1QUB2"/>
<gene>
    <name evidence="1" type="ORF">S12H4_06994</name>
</gene>
<accession>X1QUB2</accession>
<dbReference type="EMBL" id="BARW01002529">
    <property type="protein sequence ID" value="GAI71858.1"/>
    <property type="molecule type" value="Genomic_DNA"/>
</dbReference>
<sequence length="143" mass="16610">TELIDHPELATDTPGYPNYAQAKSYLVDFLGQSKRAVYRTKHHACFQHSTTLRVLVIRLITGIFEVRAYPQASDTDFSFKELLKVNEFRAWLFAWDYRTRQIYYITGSQGESSELYELIKWDIEKKGKLSSASQSYLSIPTKD</sequence>
<protein>
    <submittedName>
        <fullName evidence="1">Uncharacterized protein</fullName>
    </submittedName>
</protein>
<evidence type="ECO:0000313" key="1">
    <source>
        <dbReference type="EMBL" id="GAI71858.1"/>
    </source>
</evidence>
<organism evidence="1">
    <name type="scientific">marine sediment metagenome</name>
    <dbReference type="NCBI Taxonomy" id="412755"/>
    <lineage>
        <taxon>unclassified sequences</taxon>
        <taxon>metagenomes</taxon>
        <taxon>ecological metagenomes</taxon>
    </lineage>
</organism>
<feature type="non-terminal residue" evidence="1">
    <location>
        <position position="1"/>
    </location>
</feature>
<comment type="caution">
    <text evidence="1">The sequence shown here is derived from an EMBL/GenBank/DDBJ whole genome shotgun (WGS) entry which is preliminary data.</text>
</comment>